<evidence type="ECO:0000313" key="2">
    <source>
        <dbReference type="Proteomes" id="UP000177478"/>
    </source>
</evidence>
<protein>
    <submittedName>
        <fullName evidence="1">Uncharacterized protein</fullName>
    </submittedName>
</protein>
<dbReference type="STRING" id="1802689.A3F25_03115"/>
<proteinExistence type="predicted"/>
<dbReference type="AlphaFoldDB" id="A0A1F8G2J9"/>
<sequence>MLLLQLLKGFVFERDLRSFCLFLKNGENLSRLGEKIKPPRLSLFTFAVYDRLGVKSFAAAGVFGVVALIAFLEERTKVAWLDTHLPFIFADWLEKQAQAFQNEPVRYSSAMAELVFTDFPEVANLIDSLAKRCESDAQVSDYVTGAYAGLELLYALEEDGFKGIPV</sequence>
<organism evidence="1 2">
    <name type="scientific">Candidatus Yanofskybacteria bacterium RIFCSPHIGHO2_12_FULL_45_19b</name>
    <dbReference type="NCBI Taxonomy" id="1802689"/>
    <lineage>
        <taxon>Bacteria</taxon>
        <taxon>Candidatus Yanofskyibacteriota</taxon>
    </lineage>
</organism>
<name>A0A1F8G2J9_9BACT</name>
<evidence type="ECO:0000313" key="1">
    <source>
        <dbReference type="EMBL" id="OGN18769.1"/>
    </source>
</evidence>
<accession>A0A1F8G2J9</accession>
<dbReference type="EMBL" id="MGKD01000031">
    <property type="protein sequence ID" value="OGN18769.1"/>
    <property type="molecule type" value="Genomic_DNA"/>
</dbReference>
<comment type="caution">
    <text evidence="1">The sequence shown here is derived from an EMBL/GenBank/DDBJ whole genome shotgun (WGS) entry which is preliminary data.</text>
</comment>
<reference evidence="1 2" key="1">
    <citation type="journal article" date="2016" name="Nat. Commun.">
        <title>Thousands of microbial genomes shed light on interconnected biogeochemical processes in an aquifer system.</title>
        <authorList>
            <person name="Anantharaman K."/>
            <person name="Brown C.T."/>
            <person name="Hug L.A."/>
            <person name="Sharon I."/>
            <person name="Castelle C.J."/>
            <person name="Probst A.J."/>
            <person name="Thomas B.C."/>
            <person name="Singh A."/>
            <person name="Wilkins M.J."/>
            <person name="Karaoz U."/>
            <person name="Brodie E.L."/>
            <person name="Williams K.H."/>
            <person name="Hubbard S.S."/>
            <person name="Banfield J.F."/>
        </authorList>
    </citation>
    <scope>NUCLEOTIDE SEQUENCE [LARGE SCALE GENOMIC DNA]</scope>
</reference>
<dbReference type="Proteomes" id="UP000177478">
    <property type="component" value="Unassembled WGS sequence"/>
</dbReference>
<gene>
    <name evidence="1" type="ORF">A3F25_03115</name>
</gene>